<organism evidence="1">
    <name type="scientific">bioreactor metagenome</name>
    <dbReference type="NCBI Taxonomy" id="1076179"/>
    <lineage>
        <taxon>unclassified sequences</taxon>
        <taxon>metagenomes</taxon>
        <taxon>ecological metagenomes</taxon>
    </lineage>
</organism>
<dbReference type="EMBL" id="VSSQ01072639">
    <property type="protein sequence ID" value="MPN23976.1"/>
    <property type="molecule type" value="Genomic_DNA"/>
</dbReference>
<name>A0A645GCW3_9ZZZZ</name>
<dbReference type="AlphaFoldDB" id="A0A645GCW3"/>
<reference evidence="1" key="1">
    <citation type="submission" date="2019-08" db="EMBL/GenBank/DDBJ databases">
        <authorList>
            <person name="Kucharzyk K."/>
            <person name="Murdoch R.W."/>
            <person name="Higgins S."/>
            <person name="Loffler F."/>
        </authorList>
    </citation>
    <scope>NUCLEOTIDE SEQUENCE</scope>
</reference>
<evidence type="ECO:0000313" key="1">
    <source>
        <dbReference type="EMBL" id="MPN23976.1"/>
    </source>
</evidence>
<comment type="caution">
    <text evidence="1">The sequence shown here is derived from an EMBL/GenBank/DDBJ whole genome shotgun (WGS) entry which is preliminary data.</text>
</comment>
<accession>A0A645GCW3</accession>
<proteinExistence type="predicted"/>
<protein>
    <submittedName>
        <fullName evidence="1">Uncharacterized protein</fullName>
    </submittedName>
</protein>
<sequence>MDFLSQLGFEELGNLFRIELLRDGLLQQPIPYQFKQQLRHIGCGNFLFQIHGLHHKMGRGTDFGAVRHHRLLHEARTREFGLHIAGNPFGVGKVQLQHMAFVRILEQALDFRNGLVAGCRR</sequence>
<gene>
    <name evidence="1" type="ORF">SDC9_171369</name>
</gene>